<dbReference type="AlphaFoldDB" id="A0A8E2EAH4"/>
<dbReference type="GO" id="GO:0008023">
    <property type="term" value="C:transcription elongation factor complex"/>
    <property type="evidence" value="ECO:0007669"/>
    <property type="project" value="TreeGrafter"/>
</dbReference>
<keyword evidence="6" id="KW-0963">Cytoplasm</keyword>
<name>A0A8E2EAH4_9PEZI</name>
<dbReference type="InterPro" id="IPR008728">
    <property type="entry name" value="Elongator_complex_protein_4"/>
</dbReference>
<dbReference type="UniPathway" id="UPA00988"/>
<dbReference type="GO" id="GO:0033588">
    <property type="term" value="C:elongator holoenzyme complex"/>
    <property type="evidence" value="ECO:0007669"/>
    <property type="project" value="InterPro"/>
</dbReference>
<dbReference type="CDD" id="cd19494">
    <property type="entry name" value="Elp4"/>
    <property type="match status" value="1"/>
</dbReference>
<keyword evidence="8" id="KW-0539">Nucleus</keyword>
<comment type="similarity">
    <text evidence="4">Belongs to the ELP4 family.</text>
</comment>
<dbReference type="Gene3D" id="3.40.50.300">
    <property type="entry name" value="P-loop containing nucleotide triphosphate hydrolases"/>
    <property type="match status" value="1"/>
</dbReference>
<evidence type="ECO:0000256" key="6">
    <source>
        <dbReference type="ARBA" id="ARBA00022490"/>
    </source>
</evidence>
<evidence type="ECO:0000256" key="2">
    <source>
        <dbReference type="ARBA" id="ARBA00004496"/>
    </source>
</evidence>
<comment type="pathway">
    <text evidence="3">tRNA modification; 5-methoxycarbonylmethyl-2-thiouridine-tRNA biosynthesis.</text>
</comment>
<keyword evidence="11" id="KW-1185">Reference proteome</keyword>
<dbReference type="Pfam" id="PF05625">
    <property type="entry name" value="PAXNEB"/>
    <property type="match status" value="1"/>
</dbReference>
<accession>A0A8E2EAH4</accession>
<evidence type="ECO:0000256" key="4">
    <source>
        <dbReference type="ARBA" id="ARBA00007573"/>
    </source>
</evidence>
<dbReference type="PANTHER" id="PTHR12896">
    <property type="entry name" value="PAX6 NEIGHBOR PROTEIN PAXNEB"/>
    <property type="match status" value="1"/>
</dbReference>
<evidence type="ECO:0000256" key="1">
    <source>
        <dbReference type="ARBA" id="ARBA00004123"/>
    </source>
</evidence>
<dbReference type="GO" id="GO:0002098">
    <property type="term" value="P:tRNA wobble uridine modification"/>
    <property type="evidence" value="ECO:0007669"/>
    <property type="project" value="InterPro"/>
</dbReference>
<evidence type="ECO:0000313" key="10">
    <source>
        <dbReference type="EMBL" id="OCK80199.1"/>
    </source>
</evidence>
<comment type="subcellular location">
    <subcellularLocation>
        <location evidence="2">Cytoplasm</location>
    </subcellularLocation>
    <subcellularLocation>
        <location evidence="1">Nucleus</location>
    </subcellularLocation>
</comment>
<keyword evidence="7" id="KW-0819">tRNA processing</keyword>
<reference evidence="10 11" key="1">
    <citation type="journal article" date="2016" name="Nat. Commun.">
        <title>Ectomycorrhizal ecology is imprinted in the genome of the dominant symbiotic fungus Cenococcum geophilum.</title>
        <authorList>
            <consortium name="DOE Joint Genome Institute"/>
            <person name="Peter M."/>
            <person name="Kohler A."/>
            <person name="Ohm R.A."/>
            <person name="Kuo A."/>
            <person name="Krutzmann J."/>
            <person name="Morin E."/>
            <person name="Arend M."/>
            <person name="Barry K.W."/>
            <person name="Binder M."/>
            <person name="Choi C."/>
            <person name="Clum A."/>
            <person name="Copeland A."/>
            <person name="Grisel N."/>
            <person name="Haridas S."/>
            <person name="Kipfer T."/>
            <person name="LaButti K."/>
            <person name="Lindquist E."/>
            <person name="Lipzen A."/>
            <person name="Maire R."/>
            <person name="Meier B."/>
            <person name="Mihaltcheva S."/>
            <person name="Molinier V."/>
            <person name="Murat C."/>
            <person name="Poggeler S."/>
            <person name="Quandt C.A."/>
            <person name="Sperisen C."/>
            <person name="Tritt A."/>
            <person name="Tisserant E."/>
            <person name="Crous P.W."/>
            <person name="Henrissat B."/>
            <person name="Nehls U."/>
            <person name="Egli S."/>
            <person name="Spatafora J.W."/>
            <person name="Grigoriev I.V."/>
            <person name="Martin F.M."/>
        </authorList>
    </citation>
    <scope>NUCLEOTIDE SEQUENCE [LARGE SCALE GENOMIC DNA]</scope>
    <source>
        <strain evidence="10 11">CBS 459.81</strain>
    </source>
</reference>
<dbReference type="OrthoDB" id="289162at2759"/>
<feature type="region of interest" description="Disordered" evidence="9">
    <location>
        <begin position="392"/>
        <end position="418"/>
    </location>
</feature>
<organism evidence="10 11">
    <name type="scientific">Lepidopterella palustris CBS 459.81</name>
    <dbReference type="NCBI Taxonomy" id="1314670"/>
    <lineage>
        <taxon>Eukaryota</taxon>
        <taxon>Fungi</taxon>
        <taxon>Dikarya</taxon>
        <taxon>Ascomycota</taxon>
        <taxon>Pezizomycotina</taxon>
        <taxon>Dothideomycetes</taxon>
        <taxon>Pleosporomycetidae</taxon>
        <taxon>Mytilinidiales</taxon>
        <taxon>Argynnaceae</taxon>
        <taxon>Lepidopterella</taxon>
    </lineage>
</organism>
<feature type="compositionally biased region" description="Polar residues" evidence="9">
    <location>
        <begin position="54"/>
        <end position="63"/>
    </location>
</feature>
<protein>
    <recommendedName>
        <fullName evidence="5">Elongator complex protein 4</fullName>
    </recommendedName>
</protein>
<dbReference type="GO" id="GO:0005737">
    <property type="term" value="C:cytoplasm"/>
    <property type="evidence" value="ECO:0007669"/>
    <property type="project" value="UniProtKB-SubCell"/>
</dbReference>
<evidence type="ECO:0000256" key="3">
    <source>
        <dbReference type="ARBA" id="ARBA00005043"/>
    </source>
</evidence>
<sequence>MSFRKRNIGISSSTSSLPPSSLSSSPSTPSTLFQTTPATPPPVGIRPSPIDGRPTTSTGTPSLDSILAGHSGFALGTSILIEEEGTTDYAGALLKLYAAEGVVQGHVVHVVGVGEGWGRGLPGVVEGKVRGGGMEGEGGRGVGVAGEKMKIAWRYDRVGGGIGSERRTGSSVSADRTPPNMAEVSVPSTRQAEPAVFCHTFDLAKRLAFPVGTAINYIPIPSQTSPPFIFILQNITNYLSSTPPSTIHRLVVPTILSPALYPPSASHPHNILQFLHALRALLRSYSNRLTALLTLPLSLYPRSSGLVRWMELLSDGVLELTPFPYQLDSLSTSGAATTGEERPQGMLKIHRLPIFHEKGGGGGGSGGLGDDLAFTVSRRKFVIAKFSLPPVEGDEEAQRGAVGGEEEGRRQTKVDLEF</sequence>
<evidence type="ECO:0000256" key="9">
    <source>
        <dbReference type="SAM" id="MobiDB-lite"/>
    </source>
</evidence>
<gene>
    <name evidence="10" type="ORF">K432DRAFT_443328</name>
</gene>
<evidence type="ECO:0000256" key="5">
    <source>
        <dbReference type="ARBA" id="ARBA00020265"/>
    </source>
</evidence>
<evidence type="ECO:0000256" key="8">
    <source>
        <dbReference type="ARBA" id="ARBA00023242"/>
    </source>
</evidence>
<dbReference type="InterPro" id="IPR027417">
    <property type="entry name" value="P-loop_NTPase"/>
</dbReference>
<feature type="region of interest" description="Disordered" evidence="9">
    <location>
        <begin position="1"/>
        <end position="64"/>
    </location>
</feature>
<dbReference type="EMBL" id="KV744970">
    <property type="protein sequence ID" value="OCK80199.1"/>
    <property type="molecule type" value="Genomic_DNA"/>
</dbReference>
<evidence type="ECO:0000256" key="7">
    <source>
        <dbReference type="ARBA" id="ARBA00022694"/>
    </source>
</evidence>
<feature type="region of interest" description="Disordered" evidence="9">
    <location>
        <begin position="164"/>
        <end position="186"/>
    </location>
</feature>
<feature type="compositionally biased region" description="Basic and acidic residues" evidence="9">
    <location>
        <begin position="406"/>
        <end position="418"/>
    </location>
</feature>
<evidence type="ECO:0000313" key="11">
    <source>
        <dbReference type="Proteomes" id="UP000250266"/>
    </source>
</evidence>
<dbReference type="Proteomes" id="UP000250266">
    <property type="component" value="Unassembled WGS sequence"/>
</dbReference>
<feature type="compositionally biased region" description="Low complexity" evidence="9">
    <location>
        <begin position="11"/>
        <end position="32"/>
    </location>
</feature>
<dbReference type="PANTHER" id="PTHR12896:SF1">
    <property type="entry name" value="ELONGATOR COMPLEX PROTEIN 4"/>
    <property type="match status" value="1"/>
</dbReference>
<proteinExistence type="inferred from homology"/>